<dbReference type="InterPro" id="IPR032733">
    <property type="entry name" value="HAUS3_N"/>
</dbReference>
<dbReference type="InterPro" id="IPR026206">
    <property type="entry name" value="HAUS3"/>
</dbReference>
<keyword evidence="6" id="KW-0498">Mitosis</keyword>
<keyword evidence="3" id="KW-0963">Cytoplasm</keyword>
<name>A0AAV7RSW4_PLEWA</name>
<evidence type="ECO:0000256" key="2">
    <source>
        <dbReference type="ARBA" id="ARBA00009645"/>
    </source>
</evidence>
<evidence type="ECO:0000259" key="10">
    <source>
        <dbReference type="Pfam" id="PF14932"/>
    </source>
</evidence>
<dbReference type="GO" id="GO:0005874">
    <property type="term" value="C:microtubule"/>
    <property type="evidence" value="ECO:0007669"/>
    <property type="project" value="UniProtKB-KW"/>
</dbReference>
<accession>A0AAV7RSW4</accession>
<dbReference type="Pfam" id="PF14932">
    <property type="entry name" value="HAUS-augmin3"/>
    <property type="match status" value="1"/>
</dbReference>
<evidence type="ECO:0000256" key="6">
    <source>
        <dbReference type="ARBA" id="ARBA00022776"/>
    </source>
</evidence>
<evidence type="ECO:0000313" key="11">
    <source>
        <dbReference type="EMBL" id="KAJ1153965.1"/>
    </source>
</evidence>
<evidence type="ECO:0000256" key="5">
    <source>
        <dbReference type="ARBA" id="ARBA00022701"/>
    </source>
</evidence>
<evidence type="ECO:0000256" key="4">
    <source>
        <dbReference type="ARBA" id="ARBA00022618"/>
    </source>
</evidence>
<dbReference type="Proteomes" id="UP001066276">
    <property type="component" value="Chromosome 5"/>
</dbReference>
<evidence type="ECO:0000256" key="3">
    <source>
        <dbReference type="ARBA" id="ARBA00022490"/>
    </source>
</evidence>
<dbReference type="GO" id="GO:0051301">
    <property type="term" value="P:cell division"/>
    <property type="evidence" value="ECO:0007669"/>
    <property type="project" value="UniProtKB-KW"/>
</dbReference>
<evidence type="ECO:0000256" key="8">
    <source>
        <dbReference type="ARBA" id="ARBA00023212"/>
    </source>
</evidence>
<comment type="caution">
    <text evidence="11">The sequence shown here is derived from an EMBL/GenBank/DDBJ whole genome shotgun (WGS) entry which is preliminary data.</text>
</comment>
<comment type="similarity">
    <text evidence="2">Belongs to the HAUS3 family.</text>
</comment>
<reference evidence="11" key="1">
    <citation type="journal article" date="2022" name="bioRxiv">
        <title>Sequencing and chromosome-scale assembly of the giantPleurodeles waltlgenome.</title>
        <authorList>
            <person name="Brown T."/>
            <person name="Elewa A."/>
            <person name="Iarovenko S."/>
            <person name="Subramanian E."/>
            <person name="Araus A.J."/>
            <person name="Petzold A."/>
            <person name="Susuki M."/>
            <person name="Suzuki K.-i.T."/>
            <person name="Hayashi T."/>
            <person name="Toyoda A."/>
            <person name="Oliveira C."/>
            <person name="Osipova E."/>
            <person name="Leigh N.D."/>
            <person name="Simon A."/>
            <person name="Yun M.H."/>
        </authorList>
    </citation>
    <scope>NUCLEOTIDE SEQUENCE</scope>
    <source>
        <strain evidence="11">20211129_DDA</strain>
        <tissue evidence="11">Liver</tissue>
    </source>
</reference>
<dbReference type="GO" id="GO:0070652">
    <property type="term" value="C:HAUS complex"/>
    <property type="evidence" value="ECO:0007669"/>
    <property type="project" value="InterPro"/>
</dbReference>
<dbReference type="AlphaFoldDB" id="A0AAV7RSW4"/>
<proteinExistence type="inferred from homology"/>
<keyword evidence="9" id="KW-0131">Cell cycle</keyword>
<keyword evidence="7" id="KW-0175">Coiled coil</keyword>
<comment type="subcellular location">
    <subcellularLocation>
        <location evidence="1">Cytoplasm</location>
        <location evidence="1">Cytoskeleton</location>
        <location evidence="1">Spindle</location>
    </subcellularLocation>
</comment>
<evidence type="ECO:0000256" key="1">
    <source>
        <dbReference type="ARBA" id="ARBA00004186"/>
    </source>
</evidence>
<dbReference type="GO" id="GO:0005815">
    <property type="term" value="C:microtubule organizing center"/>
    <property type="evidence" value="ECO:0007669"/>
    <property type="project" value="TreeGrafter"/>
</dbReference>
<evidence type="ECO:0000256" key="7">
    <source>
        <dbReference type="ARBA" id="ARBA00023054"/>
    </source>
</evidence>
<keyword evidence="4" id="KW-0132">Cell division</keyword>
<dbReference type="GO" id="GO:0072686">
    <property type="term" value="C:mitotic spindle"/>
    <property type="evidence" value="ECO:0007669"/>
    <property type="project" value="TreeGrafter"/>
</dbReference>
<keyword evidence="8" id="KW-0206">Cytoskeleton</keyword>
<organism evidence="11 12">
    <name type="scientific">Pleurodeles waltl</name>
    <name type="common">Iberian ribbed newt</name>
    <dbReference type="NCBI Taxonomy" id="8319"/>
    <lineage>
        <taxon>Eukaryota</taxon>
        <taxon>Metazoa</taxon>
        <taxon>Chordata</taxon>
        <taxon>Craniata</taxon>
        <taxon>Vertebrata</taxon>
        <taxon>Euteleostomi</taxon>
        <taxon>Amphibia</taxon>
        <taxon>Batrachia</taxon>
        <taxon>Caudata</taxon>
        <taxon>Salamandroidea</taxon>
        <taxon>Salamandridae</taxon>
        <taxon>Pleurodelinae</taxon>
        <taxon>Pleurodeles</taxon>
    </lineage>
</organism>
<dbReference type="PANTHER" id="PTHR19378">
    <property type="entry name" value="GOLGIN- RELATED"/>
    <property type="match status" value="1"/>
</dbReference>
<dbReference type="EMBL" id="JANPWB010000009">
    <property type="protein sequence ID" value="KAJ1153965.1"/>
    <property type="molecule type" value="Genomic_DNA"/>
</dbReference>
<evidence type="ECO:0000256" key="9">
    <source>
        <dbReference type="ARBA" id="ARBA00023306"/>
    </source>
</evidence>
<dbReference type="GO" id="GO:0051225">
    <property type="term" value="P:spindle assembly"/>
    <property type="evidence" value="ECO:0007669"/>
    <property type="project" value="InterPro"/>
</dbReference>
<keyword evidence="5" id="KW-0493">Microtubule</keyword>
<gene>
    <name evidence="11" type="ORF">NDU88_006723</name>
</gene>
<evidence type="ECO:0000313" key="12">
    <source>
        <dbReference type="Proteomes" id="UP001066276"/>
    </source>
</evidence>
<keyword evidence="12" id="KW-1185">Reference proteome</keyword>
<dbReference type="GO" id="GO:0031023">
    <property type="term" value="P:microtubule organizing center organization"/>
    <property type="evidence" value="ECO:0007669"/>
    <property type="project" value="TreeGrafter"/>
</dbReference>
<dbReference type="PRINTS" id="PR02089">
    <property type="entry name" value="HAUSAUGMINL3"/>
</dbReference>
<feature type="domain" description="HAUS augmin-like complex subunit 3 N-terminal" evidence="10">
    <location>
        <begin position="44"/>
        <end position="232"/>
    </location>
</feature>
<dbReference type="PANTHER" id="PTHR19378:SF0">
    <property type="entry name" value="HAUS AUGMIN-LIKE COMPLEX SUBUNIT 3"/>
    <property type="match status" value="1"/>
</dbReference>
<sequence length="618" mass="71041">MLTRRKSRSSILDGVRSRGSAFVEAVQRIGYPKAADLQGNSFDWLYEDPESARFLSWFCGLDESNILSDTAKKEFQRLQAAEETIMVEEELEQALLAHQISMTSSTMQGWSLEKEVNHLRLLNKRQNASLAKVRSCCFIQTHQSNSLNDGAKNAERDLIKLYPKLGDENIKQNDILSQTRKTIPKLIPRHSEYCRPPTTPLLLFSESNLSQYNRLEDNCMKALTEYITLIMETNFDVTPVKEVTKEVLECSIENTKEDLEQDLLQLEKSHVCRLKKQLSIEATEERTSAALKYAEELMGSYGSQLPERKVFGLGEQIHTLEEDVAQLSMKLLSLINENASYFRLPVLCADLDAEMVRLQYLSSKQEEVVSQILKQGSRQDMLTLALDVELHNHGQTARLVDEIQRDLRAKICGLEERLTHMGSPSVFSLIPRHPRIERRDQTVMRLWELLEALSNNKPSLSKYASMKHWTVALNQKLSALLSTPVIPQVQWTSLESELKKFHSQMYCSSKRLPLNPPKLSESIDKLLDVIAQVDHINNDCEEDFRKKISLSSQCCDSRNLYVYFFMDPIRLKEVLEEREYFAHSFSGVPSEKECKKQIQKGVIVILKTKYLFSYSTHF</sequence>
<protein>
    <recommendedName>
        <fullName evidence="10">HAUS augmin-like complex subunit 3 N-terminal domain-containing protein</fullName>
    </recommendedName>
</protein>